<gene>
    <name evidence="1" type="ORF">AUEXF2481DRAFT_462637</name>
</gene>
<keyword evidence="2" id="KW-1185">Reference proteome</keyword>
<dbReference type="InParanoid" id="A0A074YXP0"/>
<dbReference type="Gene3D" id="3.80.10.10">
    <property type="entry name" value="Ribonuclease Inhibitor"/>
    <property type="match status" value="1"/>
</dbReference>
<dbReference type="Proteomes" id="UP000030641">
    <property type="component" value="Unassembled WGS sequence"/>
</dbReference>
<dbReference type="GeneID" id="25368088"/>
<evidence type="ECO:0008006" key="3">
    <source>
        <dbReference type="Google" id="ProtNLM"/>
    </source>
</evidence>
<evidence type="ECO:0000313" key="1">
    <source>
        <dbReference type="EMBL" id="KEQ91596.1"/>
    </source>
</evidence>
<accession>A0A074YXP0</accession>
<evidence type="ECO:0000313" key="2">
    <source>
        <dbReference type="Proteomes" id="UP000030641"/>
    </source>
</evidence>
<sequence>MTCFRSYRLEYLDIEHQILSGKELTILARSCPSLQLLKLYGIQWHEDMALEDKLGRFPKLETLSVLAFCPYDIGHIEHLPLDDQVRRTVNSSLEMFTVIFPQLTRLYTDDFVDQEHFEVYMVEAWKKRKGLDYLTFEDGHVPEAELQRKRWGLNDGW</sequence>
<dbReference type="SUPFAM" id="SSF52047">
    <property type="entry name" value="RNI-like"/>
    <property type="match status" value="1"/>
</dbReference>
<protein>
    <recommendedName>
        <fullName evidence="3">F-box domain-containing protein</fullName>
    </recommendedName>
</protein>
<dbReference type="RefSeq" id="XP_013340103.1">
    <property type="nucleotide sequence ID" value="XM_013484649.1"/>
</dbReference>
<dbReference type="EMBL" id="KL584777">
    <property type="protein sequence ID" value="KEQ91596.1"/>
    <property type="molecule type" value="Genomic_DNA"/>
</dbReference>
<name>A0A074YXP0_AURSE</name>
<organism evidence="1 2">
    <name type="scientific">Aureobasidium subglaciale (strain EXF-2481)</name>
    <name type="common">Aureobasidium pullulans var. subglaciale</name>
    <dbReference type="NCBI Taxonomy" id="1043005"/>
    <lineage>
        <taxon>Eukaryota</taxon>
        <taxon>Fungi</taxon>
        <taxon>Dikarya</taxon>
        <taxon>Ascomycota</taxon>
        <taxon>Pezizomycotina</taxon>
        <taxon>Dothideomycetes</taxon>
        <taxon>Dothideomycetidae</taxon>
        <taxon>Dothideales</taxon>
        <taxon>Saccotheciaceae</taxon>
        <taxon>Aureobasidium</taxon>
    </lineage>
</organism>
<reference evidence="1 2" key="1">
    <citation type="journal article" date="2014" name="BMC Genomics">
        <title>Genome sequencing of four Aureobasidium pullulans varieties: biotechnological potential, stress tolerance, and description of new species.</title>
        <authorList>
            <person name="Gostin Ar C."/>
            <person name="Ohm R.A."/>
            <person name="Kogej T."/>
            <person name="Sonjak S."/>
            <person name="Turk M."/>
            <person name="Zajc J."/>
            <person name="Zalar P."/>
            <person name="Grube M."/>
            <person name="Sun H."/>
            <person name="Han J."/>
            <person name="Sharma A."/>
            <person name="Chiniquy J."/>
            <person name="Ngan C.Y."/>
            <person name="Lipzen A."/>
            <person name="Barry K."/>
            <person name="Grigoriev I.V."/>
            <person name="Gunde-Cimerman N."/>
        </authorList>
    </citation>
    <scope>NUCLEOTIDE SEQUENCE [LARGE SCALE GENOMIC DNA]</scope>
    <source>
        <strain evidence="1 2">EXF-2481</strain>
    </source>
</reference>
<dbReference type="HOGENOM" id="CLU_1677518_0_0_1"/>
<proteinExistence type="predicted"/>
<dbReference type="InterPro" id="IPR032675">
    <property type="entry name" value="LRR_dom_sf"/>
</dbReference>
<dbReference type="AlphaFoldDB" id="A0A074YXP0"/>